<feature type="region of interest" description="Disordered" evidence="9">
    <location>
        <begin position="351"/>
        <end position="402"/>
    </location>
</feature>
<dbReference type="STRING" id="1196081.A0A364L8P9"/>
<evidence type="ECO:0000313" key="12">
    <source>
        <dbReference type="Proteomes" id="UP000249363"/>
    </source>
</evidence>
<evidence type="ECO:0000313" key="11">
    <source>
        <dbReference type="EMBL" id="RAO72190.1"/>
    </source>
</evidence>
<dbReference type="InterPro" id="IPR038459">
    <property type="entry name" value="MT_TRM10-typ_sf"/>
</dbReference>
<dbReference type="PROSITE" id="PS51675">
    <property type="entry name" value="SAM_MT_TRM10"/>
    <property type="match status" value="1"/>
</dbReference>
<feature type="compositionally biased region" description="Low complexity" evidence="9">
    <location>
        <begin position="374"/>
        <end position="384"/>
    </location>
</feature>
<accession>A0A364L8P9</accession>
<dbReference type="CDD" id="cd18089">
    <property type="entry name" value="SPOUT_Trm10-like"/>
    <property type="match status" value="1"/>
</dbReference>
<dbReference type="RefSeq" id="XP_040736704.1">
    <property type="nucleotide sequence ID" value="XM_040880982.1"/>
</dbReference>
<reference evidence="11 12" key="1">
    <citation type="journal article" date="2017" name="Biotechnol. Biofuels">
        <title>Differential beta-glucosidase expression as a function of carbon source availability in Talaromyces amestolkiae: a genomic and proteomic approach.</title>
        <authorList>
            <person name="de Eugenio L.I."/>
            <person name="Mendez-Liter J.A."/>
            <person name="Nieto-Dominguez M."/>
            <person name="Alonso L."/>
            <person name="Gil-Munoz J."/>
            <person name="Barriuso J."/>
            <person name="Prieto A."/>
            <person name="Martinez M.J."/>
        </authorList>
    </citation>
    <scope>NUCLEOTIDE SEQUENCE [LARGE SCALE GENOMIC DNA]</scope>
    <source>
        <strain evidence="11 12">CIB</strain>
    </source>
</reference>
<evidence type="ECO:0000256" key="7">
    <source>
        <dbReference type="ARBA" id="ARBA00032166"/>
    </source>
</evidence>
<sequence length="402" mass="45428">MEEEERPRKLQKTEHEDGIESHLAENGEPMMSGALITGDEPAVADQQTSKETIKSTPTAEKPEEQFNDNEKQEGATGEHGTAQAVPLSKRQQKRMLRQARWDEQKEERKKQRKEKNKQRKIRKREEWQHIIEENGGNVPEKKRSVLVPMTLVIDCGWDHLMDDRQRISLGSQITRAYSDNSKAPYRSHLVISSFDKLLKERFDTVLRKMHENWRGIKFMPEDFAHAAEQAKERMKGSHGGQLAGVFADKGDFAPEDGEVIYLSSDSPNTLTELKPYSTYIIGGLVDKNVHKGVCYQKAIEKGMKTAKLPIGEYLRMASRPVLATNHVAEIMMRWLELGDWGEAFLQVIPQRKGAEKRARPDDEEDSADEEESETAAANADMASSGEEDGGEAEQLKDAAEAA</sequence>
<evidence type="ECO:0000259" key="10">
    <source>
        <dbReference type="PROSITE" id="PS51675"/>
    </source>
</evidence>
<dbReference type="PANTHER" id="PTHR13563:SF13">
    <property type="entry name" value="TRNA METHYLTRANSFERASE 10 HOMOLOG A"/>
    <property type="match status" value="1"/>
</dbReference>
<feature type="compositionally biased region" description="Basic and acidic residues" evidence="9">
    <location>
        <begin position="1"/>
        <end position="25"/>
    </location>
</feature>
<feature type="compositionally biased region" description="Basic residues" evidence="9">
    <location>
        <begin position="110"/>
        <end position="122"/>
    </location>
</feature>
<dbReference type="GO" id="GO:0052905">
    <property type="term" value="F:tRNA (guanosine(9)-N1)-methyltransferase activity"/>
    <property type="evidence" value="ECO:0007669"/>
    <property type="project" value="UniProtKB-EC"/>
</dbReference>
<feature type="compositionally biased region" description="Basic and acidic residues" evidence="9">
    <location>
        <begin position="99"/>
        <end position="109"/>
    </location>
</feature>
<evidence type="ECO:0000256" key="4">
    <source>
        <dbReference type="ARBA" id="ARBA00022679"/>
    </source>
</evidence>
<evidence type="ECO:0000256" key="5">
    <source>
        <dbReference type="ARBA" id="ARBA00022691"/>
    </source>
</evidence>
<dbReference type="GO" id="GO:0005634">
    <property type="term" value="C:nucleus"/>
    <property type="evidence" value="ECO:0007669"/>
    <property type="project" value="TreeGrafter"/>
</dbReference>
<dbReference type="InterPro" id="IPR028564">
    <property type="entry name" value="MT_TRM10-typ"/>
</dbReference>
<keyword evidence="12" id="KW-1185">Reference proteome</keyword>
<dbReference type="Proteomes" id="UP000249363">
    <property type="component" value="Unassembled WGS sequence"/>
</dbReference>
<evidence type="ECO:0000256" key="9">
    <source>
        <dbReference type="SAM" id="MobiDB-lite"/>
    </source>
</evidence>
<dbReference type="AlphaFoldDB" id="A0A364L8P9"/>
<evidence type="ECO:0000256" key="2">
    <source>
        <dbReference type="ARBA" id="ARBA00020451"/>
    </source>
</evidence>
<feature type="region of interest" description="Disordered" evidence="9">
    <location>
        <begin position="1"/>
        <end position="122"/>
    </location>
</feature>
<keyword evidence="3" id="KW-0489">Methyltransferase</keyword>
<dbReference type="PANTHER" id="PTHR13563">
    <property type="entry name" value="TRNA (GUANINE-9-) METHYLTRANSFERASE"/>
    <property type="match status" value="1"/>
</dbReference>
<keyword evidence="4" id="KW-0808">Transferase</keyword>
<evidence type="ECO:0000256" key="8">
    <source>
        <dbReference type="ARBA" id="ARBA00048434"/>
    </source>
</evidence>
<dbReference type="GO" id="GO:0002939">
    <property type="term" value="P:tRNA N1-guanine methylation"/>
    <property type="evidence" value="ECO:0007669"/>
    <property type="project" value="TreeGrafter"/>
</dbReference>
<evidence type="ECO:0000256" key="3">
    <source>
        <dbReference type="ARBA" id="ARBA00022603"/>
    </source>
</evidence>
<feature type="domain" description="SAM-dependent MTase TRM10-type" evidence="10">
    <location>
        <begin position="137"/>
        <end position="355"/>
    </location>
</feature>
<feature type="compositionally biased region" description="Polar residues" evidence="9">
    <location>
        <begin position="45"/>
        <end position="58"/>
    </location>
</feature>
<dbReference type="Gene3D" id="3.40.1280.30">
    <property type="match status" value="1"/>
</dbReference>
<dbReference type="EC" id="2.1.1.221" evidence="1"/>
<dbReference type="OrthoDB" id="278300at2759"/>
<feature type="compositionally biased region" description="Basic and acidic residues" evidence="9">
    <location>
        <begin position="393"/>
        <end position="402"/>
    </location>
</feature>
<keyword evidence="5" id="KW-0949">S-adenosyl-L-methionine</keyword>
<evidence type="ECO:0000256" key="1">
    <source>
        <dbReference type="ARBA" id="ARBA00012797"/>
    </source>
</evidence>
<gene>
    <name evidence="11" type="ORF">BHQ10_008202</name>
</gene>
<feature type="compositionally biased region" description="Acidic residues" evidence="9">
    <location>
        <begin position="361"/>
        <end position="373"/>
    </location>
</feature>
<protein>
    <recommendedName>
        <fullName evidence="2">tRNA (guanine(9)-N1)-methyltransferase</fullName>
        <ecNumber evidence="1">2.1.1.221</ecNumber>
    </recommendedName>
    <alternativeName>
        <fullName evidence="7">tRNA methyltransferase 10</fullName>
    </alternativeName>
    <alternativeName>
        <fullName evidence="6">tRNA(m1G9)-methyltransferase</fullName>
    </alternativeName>
</protein>
<organism evidence="11 12">
    <name type="scientific">Talaromyces amestolkiae</name>
    <dbReference type="NCBI Taxonomy" id="1196081"/>
    <lineage>
        <taxon>Eukaryota</taxon>
        <taxon>Fungi</taxon>
        <taxon>Dikarya</taxon>
        <taxon>Ascomycota</taxon>
        <taxon>Pezizomycotina</taxon>
        <taxon>Eurotiomycetes</taxon>
        <taxon>Eurotiomycetidae</taxon>
        <taxon>Eurotiales</taxon>
        <taxon>Trichocomaceae</taxon>
        <taxon>Talaromyces</taxon>
        <taxon>Talaromyces sect. Talaromyces</taxon>
    </lineage>
</organism>
<dbReference type="GeneID" id="63797416"/>
<evidence type="ECO:0000256" key="6">
    <source>
        <dbReference type="ARBA" id="ARBA00031792"/>
    </source>
</evidence>
<name>A0A364L8P9_TALAM</name>
<dbReference type="InterPro" id="IPR007356">
    <property type="entry name" value="tRNA_m1G_MeTrfase_euk"/>
</dbReference>
<dbReference type="GO" id="GO:0000049">
    <property type="term" value="F:tRNA binding"/>
    <property type="evidence" value="ECO:0007669"/>
    <property type="project" value="TreeGrafter"/>
</dbReference>
<proteinExistence type="predicted"/>
<feature type="compositionally biased region" description="Basic and acidic residues" evidence="9">
    <location>
        <begin position="60"/>
        <end position="73"/>
    </location>
</feature>
<comment type="caution">
    <text evidence="11">The sequence shown here is derived from an EMBL/GenBank/DDBJ whole genome shotgun (WGS) entry which is preliminary data.</text>
</comment>
<comment type="catalytic activity">
    <reaction evidence="8">
        <text>guanosine(9) in tRNA + S-adenosyl-L-methionine = N(1)-methylguanosine(9) in tRNA + S-adenosyl-L-homocysteine + H(+)</text>
        <dbReference type="Rhea" id="RHEA:43156"/>
        <dbReference type="Rhea" id="RHEA-COMP:10367"/>
        <dbReference type="Rhea" id="RHEA-COMP:10368"/>
        <dbReference type="ChEBI" id="CHEBI:15378"/>
        <dbReference type="ChEBI" id="CHEBI:57856"/>
        <dbReference type="ChEBI" id="CHEBI:59789"/>
        <dbReference type="ChEBI" id="CHEBI:73542"/>
        <dbReference type="ChEBI" id="CHEBI:74269"/>
        <dbReference type="EC" id="2.1.1.221"/>
    </reaction>
</comment>
<dbReference type="EMBL" id="MIKG01000018">
    <property type="protein sequence ID" value="RAO72190.1"/>
    <property type="molecule type" value="Genomic_DNA"/>
</dbReference>